<organism evidence="4">
    <name type="scientific">Dissoconium aciculare CBS 342.82</name>
    <dbReference type="NCBI Taxonomy" id="1314786"/>
    <lineage>
        <taxon>Eukaryota</taxon>
        <taxon>Fungi</taxon>
        <taxon>Dikarya</taxon>
        <taxon>Ascomycota</taxon>
        <taxon>Pezizomycotina</taxon>
        <taxon>Dothideomycetes</taxon>
        <taxon>Dothideomycetidae</taxon>
        <taxon>Mycosphaerellales</taxon>
        <taxon>Dissoconiaceae</taxon>
        <taxon>Dissoconium</taxon>
    </lineage>
</organism>
<evidence type="ECO:0000313" key="4">
    <source>
        <dbReference type="RefSeq" id="XP_033457984.1"/>
    </source>
</evidence>
<reference evidence="4" key="3">
    <citation type="submission" date="2025-08" db="UniProtKB">
        <authorList>
            <consortium name="RefSeq"/>
        </authorList>
    </citation>
    <scope>IDENTIFICATION</scope>
    <source>
        <strain evidence="4">CBS 342.82</strain>
    </source>
</reference>
<evidence type="ECO:0000313" key="3">
    <source>
        <dbReference type="Proteomes" id="UP000504637"/>
    </source>
</evidence>
<dbReference type="GO" id="GO:0005758">
    <property type="term" value="C:mitochondrial intermembrane space"/>
    <property type="evidence" value="ECO:0007669"/>
    <property type="project" value="InterPro"/>
</dbReference>
<keyword evidence="3" id="KW-1185">Reference proteome</keyword>
<dbReference type="AlphaFoldDB" id="A0A6J3LZ61"/>
<evidence type="ECO:0000256" key="1">
    <source>
        <dbReference type="ARBA" id="ARBA00024204"/>
    </source>
</evidence>
<comment type="similarity">
    <text evidence="1">Belongs to the MIX23 family.</text>
</comment>
<dbReference type="InterPro" id="IPR019171">
    <property type="entry name" value="MIX23"/>
</dbReference>
<reference evidence="4" key="1">
    <citation type="submission" date="2020-01" db="EMBL/GenBank/DDBJ databases">
        <authorList>
            <consortium name="DOE Joint Genome Institute"/>
            <person name="Haridas S."/>
            <person name="Albert R."/>
            <person name="Binder M."/>
            <person name="Bloem J."/>
            <person name="Labutti K."/>
            <person name="Salamov A."/>
            <person name="Andreopoulos B."/>
            <person name="Baker S.E."/>
            <person name="Barry K."/>
            <person name="Bills G."/>
            <person name="Bluhm B.H."/>
            <person name="Cannon C."/>
            <person name="Castanera R."/>
            <person name="Culley D.E."/>
            <person name="Daum C."/>
            <person name="Ezra D."/>
            <person name="Gonzalez J.B."/>
            <person name="Henrissat B."/>
            <person name="Kuo A."/>
            <person name="Liang C."/>
            <person name="Lipzen A."/>
            <person name="Lutzoni F."/>
            <person name="Magnuson J."/>
            <person name="Mondo S."/>
            <person name="Nolan M."/>
            <person name="Ohm R."/>
            <person name="Pangilinan J."/>
            <person name="Park H.-J."/>
            <person name="Ramirez L."/>
            <person name="Alfaro M."/>
            <person name="Sun H."/>
            <person name="Tritt A."/>
            <person name="Yoshinaga Y."/>
            <person name="Zwiers L.-H."/>
            <person name="Turgeon B.G."/>
            <person name="Goodwin S.B."/>
            <person name="Spatafora J.W."/>
            <person name="Crous P.W."/>
            <person name="Grigoriev I.V."/>
        </authorList>
    </citation>
    <scope>NUCLEOTIDE SEQUENCE</scope>
    <source>
        <strain evidence="4">CBS 342.82</strain>
    </source>
</reference>
<protein>
    <submittedName>
        <fullName evidence="4">Caffeine-induced death protein Cid2</fullName>
    </submittedName>
</protein>
<dbReference type="PIRSF" id="PIRSF022603">
    <property type="entry name" value="UCP022603"/>
    <property type="match status" value="1"/>
</dbReference>
<gene>
    <name evidence="4" type="ORF">K489DRAFT_381991</name>
</gene>
<accession>A0A6J3LZ61</accession>
<dbReference type="PANTHER" id="PTHR31905:SF2">
    <property type="entry name" value="PROTEIN MIX23"/>
    <property type="match status" value="1"/>
</dbReference>
<name>A0A6J3LZ61_9PEZI</name>
<dbReference type="PANTHER" id="PTHR31905">
    <property type="entry name" value="COILED-COIL DOMAIN-CONTAINING PROTEIN 58"/>
    <property type="match status" value="1"/>
</dbReference>
<dbReference type="Pfam" id="PF09774">
    <property type="entry name" value="MIX23"/>
    <property type="match status" value="1"/>
</dbReference>
<dbReference type="OrthoDB" id="5593818at2759"/>
<dbReference type="RefSeq" id="XP_033457984.1">
    <property type="nucleotide sequence ID" value="XM_033605261.1"/>
</dbReference>
<dbReference type="GeneID" id="54363061"/>
<proteinExistence type="inferred from homology"/>
<sequence>MSRSIDEPVLNARFCFNQTALQDFLRLSRASIDDTINQNLNALSRPSVTNPFTSTLPSSRRPSQYLPDSTCAEFKDRVLFPSWQSRSNVLNYCASVATSPDPDEPEHLLHESESAKARERVVDERLDPYGARNLPREGRSDALANLVRRERRVEEIVRQRTWDLVSGRCRSDPSRETSYEAAMNEWRAQQESSR</sequence>
<dbReference type="Proteomes" id="UP000504637">
    <property type="component" value="Unplaced"/>
</dbReference>
<reference evidence="4" key="2">
    <citation type="submission" date="2020-04" db="EMBL/GenBank/DDBJ databases">
        <authorList>
            <consortium name="NCBI Genome Project"/>
        </authorList>
    </citation>
    <scope>NUCLEOTIDE SEQUENCE</scope>
    <source>
        <strain evidence="4">CBS 342.82</strain>
    </source>
</reference>
<evidence type="ECO:0000256" key="2">
    <source>
        <dbReference type="SAM" id="MobiDB-lite"/>
    </source>
</evidence>
<dbReference type="InterPro" id="IPR016805">
    <property type="entry name" value="MIX23_fungal"/>
</dbReference>
<feature type="region of interest" description="Disordered" evidence="2">
    <location>
        <begin position="170"/>
        <end position="194"/>
    </location>
</feature>